<dbReference type="GeneID" id="40313352"/>
<comment type="caution">
    <text evidence="2">The sequence shown here is derived from an EMBL/GenBank/DDBJ whole genome shotgun (WGS) entry which is preliminary data.</text>
</comment>
<dbReference type="EMBL" id="NWUJ01000009">
    <property type="protein sequence ID" value="PFH33227.1"/>
    <property type="molecule type" value="Genomic_DNA"/>
</dbReference>
<evidence type="ECO:0000313" key="2">
    <source>
        <dbReference type="EMBL" id="PFH33227.1"/>
    </source>
</evidence>
<evidence type="ECO:0008006" key="4">
    <source>
        <dbReference type="Google" id="ProtNLM"/>
    </source>
</evidence>
<feature type="compositionally biased region" description="Low complexity" evidence="1">
    <location>
        <begin position="522"/>
        <end position="546"/>
    </location>
</feature>
<feature type="compositionally biased region" description="Basic and acidic residues" evidence="1">
    <location>
        <begin position="118"/>
        <end position="131"/>
    </location>
</feature>
<dbReference type="OrthoDB" id="17317at2759"/>
<reference evidence="2 3" key="1">
    <citation type="submission" date="2017-09" db="EMBL/GenBank/DDBJ databases">
        <title>Genome sequencing of Besnoitia besnoiti strain Bb-Ger1.</title>
        <authorList>
            <person name="Schares G."/>
            <person name="Venepally P."/>
            <person name="Lorenzi H.A."/>
        </authorList>
    </citation>
    <scope>NUCLEOTIDE SEQUENCE [LARGE SCALE GENOMIC DNA]</scope>
    <source>
        <strain evidence="2 3">Bb-Ger1</strain>
    </source>
</reference>
<feature type="compositionally biased region" description="Basic and acidic residues" evidence="1">
    <location>
        <begin position="576"/>
        <end position="586"/>
    </location>
</feature>
<dbReference type="PANTHER" id="PTHR34560:SF1">
    <property type="entry name" value="START DOMAIN-CONTAINING PROTEIN"/>
    <property type="match status" value="1"/>
</dbReference>
<protein>
    <recommendedName>
        <fullName evidence="4">START domain-containing protein</fullName>
    </recommendedName>
</protein>
<feature type="compositionally biased region" description="Low complexity" evidence="1">
    <location>
        <begin position="148"/>
        <end position="166"/>
    </location>
</feature>
<dbReference type="STRING" id="94643.A0A2A9MC89"/>
<dbReference type="Gene3D" id="3.30.530.20">
    <property type="match status" value="1"/>
</dbReference>
<feature type="region of interest" description="Disordered" evidence="1">
    <location>
        <begin position="197"/>
        <end position="216"/>
    </location>
</feature>
<organism evidence="2 3">
    <name type="scientific">Besnoitia besnoiti</name>
    <name type="common">Apicomplexan protozoan</name>
    <dbReference type="NCBI Taxonomy" id="94643"/>
    <lineage>
        <taxon>Eukaryota</taxon>
        <taxon>Sar</taxon>
        <taxon>Alveolata</taxon>
        <taxon>Apicomplexa</taxon>
        <taxon>Conoidasida</taxon>
        <taxon>Coccidia</taxon>
        <taxon>Eucoccidiorida</taxon>
        <taxon>Eimeriorina</taxon>
        <taxon>Sarcocystidae</taxon>
        <taxon>Besnoitia</taxon>
    </lineage>
</organism>
<dbReference type="SUPFAM" id="SSF55961">
    <property type="entry name" value="Bet v1-like"/>
    <property type="match status" value="1"/>
</dbReference>
<dbReference type="KEGG" id="bbes:BESB_084260"/>
<dbReference type="PROSITE" id="PS51257">
    <property type="entry name" value="PROKAR_LIPOPROTEIN"/>
    <property type="match status" value="1"/>
</dbReference>
<dbReference type="Proteomes" id="UP000224006">
    <property type="component" value="Chromosome VIII"/>
</dbReference>
<feature type="compositionally biased region" description="Low complexity" evidence="1">
    <location>
        <begin position="955"/>
        <end position="970"/>
    </location>
</feature>
<evidence type="ECO:0000313" key="3">
    <source>
        <dbReference type="Proteomes" id="UP000224006"/>
    </source>
</evidence>
<feature type="region of interest" description="Disordered" evidence="1">
    <location>
        <begin position="496"/>
        <end position="639"/>
    </location>
</feature>
<feature type="region of interest" description="Disordered" evidence="1">
    <location>
        <begin position="1"/>
        <end position="192"/>
    </location>
</feature>
<feature type="compositionally biased region" description="Basic and acidic residues" evidence="1">
    <location>
        <begin position="593"/>
        <end position="619"/>
    </location>
</feature>
<dbReference type="VEuPathDB" id="ToxoDB:BESB_084260"/>
<feature type="region of interest" description="Disordered" evidence="1">
    <location>
        <begin position="221"/>
        <end position="242"/>
    </location>
</feature>
<feature type="compositionally biased region" description="Low complexity" evidence="1">
    <location>
        <begin position="455"/>
        <end position="468"/>
    </location>
</feature>
<dbReference type="RefSeq" id="XP_029217236.1">
    <property type="nucleotide sequence ID" value="XM_029366776.1"/>
</dbReference>
<name>A0A2A9MC89_BESBE</name>
<keyword evidence="3" id="KW-1185">Reference proteome</keyword>
<dbReference type="PANTHER" id="PTHR34560">
    <property type="entry name" value="POLYKETIDE CYCLASE/DEHYDRASE/LIPID TRANSPORT SUPERFAMILY PROTEIN"/>
    <property type="match status" value="1"/>
</dbReference>
<feature type="compositionally biased region" description="Low complexity" evidence="1">
    <location>
        <begin position="50"/>
        <end position="63"/>
    </location>
</feature>
<feature type="compositionally biased region" description="Low complexity" evidence="1">
    <location>
        <begin position="81"/>
        <end position="92"/>
    </location>
</feature>
<proteinExistence type="predicted"/>
<feature type="region of interest" description="Disordered" evidence="1">
    <location>
        <begin position="438"/>
        <end position="468"/>
    </location>
</feature>
<feature type="compositionally biased region" description="Basic and acidic residues" evidence="1">
    <location>
        <begin position="500"/>
        <end position="510"/>
    </location>
</feature>
<sequence length="1016" mass="110988">MRQAWLPRALQPRTSREKLASSSGVSATACKRLSSTSILDPGACSPERTALSVQQGSASGSSVEGPFLPQSNAPQCPPAAPVVVVPCPSQAVSERRTTRPHMTRRDDPATSDSPQGNRHSDDGGRRGREKNCAQPCEHASRTDPPTGPLSSSSPRPSSSTARGTSGMNPRDCARSADQTTLTSSSAGLPRRHPELPAELSASLSRPASVSPDAPPLVCARDSAAAAPPARGESLATEEEPRAAEFRVAPSPLQFFLEECVAASPDAWSSTCISGEHSRAARVHAALPVKPLPRDGTPDLPHACQKNRCDHVFPPRQLDMPVPPPQWRDEEKAEQRCPLRQSFHLTYHVYGDMDEYALDRSIAVELLRQQRVREAFLSLLPLVRTYGVDRVLADEDLSLIAYKYFEMQRMFLSLWEDSPPHERKSSLLKMITRSLSHHRNYHCHRHRSGSETGEKASPPASSAMPRASAARRGTACSSGSAESFCCGAARAQEAAVAGGRAGDRGDREGRKFSYQGRRAGIRATADSASSSGGSEEGAGAETTDGADVFTVEKRGRRTVPRPQTRDERSNGSQAEAGRGRVARERENGQGATLREVDGREREGGRSSAHELAEEESHPPRCGEGNGADVMANDDGSADDAAVRRRSTVDSGNSQLAGGVAYWSASGDEDAWGTEEQRIEYELQKRMDTLFRRSTMGSTVALEATPWILAVDDSPSLNIWSRKYRNSTLLSFRIEGVVESSLVSVVSVLNEQDMYKDWVPYYTFPIRFGLKECTRVSQFGRVDQLDVFKIAFPWPVNDRDACLSIWAADDLETTGSYFVRITTCDEGDNVRGVIAPPPERGTERLYCEGALMLHPQSPASVQVQLLWTIDPRVSLPESLLTFLTRVFARSAFHAFRRVCAAAATDGHVQRRETRPYLYSFLQNRLDNLAASSVLYTGRHSSDDDASIVSEEKRGCFASARAPGQSSSSLSSRARTRVTESASAPRRETDACTSRFPAFLKPRPSAHRTRRNDAKQARR</sequence>
<feature type="compositionally biased region" description="Polar residues" evidence="1">
    <location>
        <begin position="176"/>
        <end position="186"/>
    </location>
</feature>
<accession>A0A2A9MC89</accession>
<feature type="region of interest" description="Disordered" evidence="1">
    <location>
        <begin position="955"/>
        <end position="1016"/>
    </location>
</feature>
<dbReference type="InterPro" id="IPR023393">
    <property type="entry name" value="START-like_dom_sf"/>
</dbReference>
<dbReference type="AlphaFoldDB" id="A0A2A9MC89"/>
<feature type="compositionally biased region" description="Basic and acidic residues" evidence="1">
    <location>
        <begin position="93"/>
        <end position="108"/>
    </location>
</feature>
<evidence type="ECO:0000256" key="1">
    <source>
        <dbReference type="SAM" id="MobiDB-lite"/>
    </source>
</evidence>
<gene>
    <name evidence="2" type="ORF">BESB_084260</name>
</gene>